<comment type="caution">
    <text evidence="2">The sequence shown here is derived from an EMBL/GenBank/DDBJ whole genome shotgun (WGS) entry which is preliminary data.</text>
</comment>
<evidence type="ECO:0000313" key="3">
    <source>
        <dbReference type="Proteomes" id="UP000694501"/>
    </source>
</evidence>
<dbReference type="Gene3D" id="3.30.720.110">
    <property type="match status" value="1"/>
</dbReference>
<dbReference type="InterPro" id="IPR037523">
    <property type="entry name" value="VOC_core"/>
</dbReference>
<dbReference type="PROSITE" id="PS51819">
    <property type="entry name" value="VOC"/>
    <property type="match status" value="1"/>
</dbReference>
<gene>
    <name evidence="2" type="ORF">JGS22_003435</name>
</gene>
<name>A0A949JDZ6_9ACTN</name>
<keyword evidence="3" id="KW-1185">Reference proteome</keyword>
<dbReference type="InterPro" id="IPR029068">
    <property type="entry name" value="Glyas_Bleomycin-R_OHBP_Dase"/>
</dbReference>
<dbReference type="InterPro" id="IPR004360">
    <property type="entry name" value="Glyas_Fos-R_dOase_dom"/>
</dbReference>
<dbReference type="Gene3D" id="3.30.720.120">
    <property type="match status" value="1"/>
</dbReference>
<dbReference type="SUPFAM" id="SSF54593">
    <property type="entry name" value="Glyoxalase/Bleomycin resistance protein/Dihydroxybiphenyl dioxygenase"/>
    <property type="match status" value="1"/>
</dbReference>
<organism evidence="2 3">
    <name type="scientific">Streptomyces tardus</name>
    <dbReference type="NCBI Taxonomy" id="2780544"/>
    <lineage>
        <taxon>Bacteria</taxon>
        <taxon>Bacillati</taxon>
        <taxon>Actinomycetota</taxon>
        <taxon>Actinomycetes</taxon>
        <taxon>Kitasatosporales</taxon>
        <taxon>Streptomycetaceae</taxon>
        <taxon>Streptomyces</taxon>
    </lineage>
</organism>
<accession>A0A949JDZ6</accession>
<dbReference type="Pfam" id="PF00903">
    <property type="entry name" value="Glyoxalase"/>
    <property type="match status" value="1"/>
</dbReference>
<evidence type="ECO:0000259" key="1">
    <source>
        <dbReference type="PROSITE" id="PS51819"/>
    </source>
</evidence>
<dbReference type="AlphaFoldDB" id="A0A949JDZ6"/>
<protein>
    <submittedName>
        <fullName evidence="2">VOC family protein</fullName>
    </submittedName>
</protein>
<proteinExistence type="predicted"/>
<feature type="domain" description="VOC" evidence="1">
    <location>
        <begin position="7"/>
        <end position="136"/>
    </location>
</feature>
<reference evidence="2" key="1">
    <citation type="submission" date="2021-06" db="EMBL/GenBank/DDBJ databases">
        <title>Sequencing of actinobacteria type strains.</title>
        <authorList>
            <person name="Nguyen G.-S."/>
            <person name="Wentzel A."/>
        </authorList>
    </citation>
    <scope>NUCLEOTIDE SEQUENCE</scope>
    <source>
        <strain evidence="2">P38-E01</strain>
    </source>
</reference>
<evidence type="ECO:0000313" key="2">
    <source>
        <dbReference type="EMBL" id="MBU7596714.1"/>
    </source>
</evidence>
<dbReference type="RefSeq" id="WP_211040389.1">
    <property type="nucleotide sequence ID" value="NZ_JAELVF020000001.1"/>
</dbReference>
<dbReference type="Proteomes" id="UP000694501">
    <property type="component" value="Unassembled WGS sequence"/>
</dbReference>
<dbReference type="EMBL" id="JAELVF020000001">
    <property type="protein sequence ID" value="MBU7596714.1"/>
    <property type="molecule type" value="Genomic_DNA"/>
</dbReference>
<sequence length="141" mass="14908">MASESPSTVWPVLHYDDTRAALRFLVDVLGFEEVVAAPDEHGGLAHAELRRPGGGTLVFGSTRHKESVHGGMRAGTGAVYVVAADPDEVDRVHRGVVEAGGQVLEPPHRTVFGSGAASYVCTVGDPEGNLWTFGTYRGPAR</sequence>